<evidence type="ECO:0000256" key="5">
    <source>
        <dbReference type="HAMAP-Rule" id="MF_00014"/>
    </source>
</evidence>
<dbReference type="InterPro" id="IPR036976">
    <property type="entry name" value="RimM_N_sf"/>
</dbReference>
<dbReference type="SUPFAM" id="SSF50447">
    <property type="entry name" value="Translation proteins"/>
    <property type="match status" value="1"/>
</dbReference>
<dbReference type="GO" id="GO:0043022">
    <property type="term" value="F:ribosome binding"/>
    <property type="evidence" value="ECO:0007669"/>
    <property type="project" value="InterPro"/>
</dbReference>
<dbReference type="GO" id="GO:0006364">
    <property type="term" value="P:rRNA processing"/>
    <property type="evidence" value="ECO:0007669"/>
    <property type="project" value="UniProtKB-UniRule"/>
</dbReference>
<dbReference type="PANTHER" id="PTHR33692">
    <property type="entry name" value="RIBOSOME MATURATION FACTOR RIMM"/>
    <property type="match status" value="1"/>
</dbReference>
<dbReference type="Gene3D" id="2.30.30.240">
    <property type="entry name" value="PRC-barrel domain"/>
    <property type="match status" value="1"/>
</dbReference>
<dbReference type="PANTHER" id="PTHR33692:SF1">
    <property type="entry name" value="RIBOSOME MATURATION FACTOR RIMM"/>
    <property type="match status" value="1"/>
</dbReference>
<evidence type="ECO:0000256" key="3">
    <source>
        <dbReference type="ARBA" id="ARBA00022552"/>
    </source>
</evidence>
<organism evidence="8 9">
    <name type="scientific">Domibacillus aminovorans</name>
    <dbReference type="NCBI Taxonomy" id="29332"/>
    <lineage>
        <taxon>Bacteria</taxon>
        <taxon>Bacillati</taxon>
        <taxon>Bacillota</taxon>
        <taxon>Bacilli</taxon>
        <taxon>Bacillales</taxon>
        <taxon>Bacillaceae</taxon>
        <taxon>Domibacillus</taxon>
    </lineage>
</organism>
<evidence type="ECO:0000259" key="7">
    <source>
        <dbReference type="Pfam" id="PF05239"/>
    </source>
</evidence>
<dbReference type="AlphaFoldDB" id="A0A177KK08"/>
<accession>A0A177KK08</accession>
<dbReference type="RefSeq" id="WP_018392324.1">
    <property type="nucleotide sequence ID" value="NZ_LQWZ01000035.1"/>
</dbReference>
<comment type="domain">
    <text evidence="5">The PRC barrel domain binds ribosomal protein uS19.</text>
</comment>
<evidence type="ECO:0000313" key="9">
    <source>
        <dbReference type="Proteomes" id="UP000077271"/>
    </source>
</evidence>
<comment type="function">
    <text evidence="5">An accessory protein needed during the final step in the assembly of 30S ribosomal subunit, possibly for assembly of the head region. Essential for efficient processing of 16S rRNA. May be needed both before and after RbfA during the maturation of 16S rRNA. It has affinity for free ribosomal 30S subunits but not for 70S ribosomes.</text>
</comment>
<dbReference type="InterPro" id="IPR002676">
    <property type="entry name" value="RimM_N"/>
</dbReference>
<dbReference type="OrthoDB" id="9810331at2"/>
<gene>
    <name evidence="5" type="primary">rimM</name>
    <name evidence="8" type="ORF">AWH48_10705</name>
</gene>
<dbReference type="HAMAP" id="MF_00014">
    <property type="entry name" value="Ribosome_mat_RimM"/>
    <property type="match status" value="1"/>
</dbReference>
<evidence type="ECO:0000256" key="4">
    <source>
        <dbReference type="ARBA" id="ARBA00023186"/>
    </source>
</evidence>
<reference evidence="8 9" key="1">
    <citation type="submission" date="2016-01" db="EMBL/GenBank/DDBJ databases">
        <title>Investigation of taxonomic status of Bacillus aminovorans.</title>
        <authorList>
            <person name="Verma A."/>
            <person name="Pal Y."/>
            <person name="Krishnamurthi S."/>
        </authorList>
    </citation>
    <scope>NUCLEOTIDE SEQUENCE [LARGE SCALE GENOMIC DNA]</scope>
    <source>
        <strain evidence="8 9">DSM 4337</strain>
    </source>
</reference>
<comment type="similarity">
    <text evidence="5">Belongs to the RimM family.</text>
</comment>
<evidence type="ECO:0000256" key="1">
    <source>
        <dbReference type="ARBA" id="ARBA00022490"/>
    </source>
</evidence>
<name>A0A177KK08_9BACI</name>
<protein>
    <recommendedName>
        <fullName evidence="5">Ribosome maturation factor RimM</fullName>
    </recommendedName>
</protein>
<dbReference type="InterPro" id="IPR011033">
    <property type="entry name" value="PRC_barrel-like_sf"/>
</dbReference>
<proteinExistence type="inferred from homology"/>
<evidence type="ECO:0000256" key="2">
    <source>
        <dbReference type="ARBA" id="ARBA00022517"/>
    </source>
</evidence>
<feature type="domain" description="RimM N-terminal" evidence="6">
    <location>
        <begin position="7"/>
        <end position="91"/>
    </location>
</feature>
<dbReference type="Pfam" id="PF01782">
    <property type="entry name" value="RimM"/>
    <property type="match status" value="1"/>
</dbReference>
<dbReference type="Proteomes" id="UP000077271">
    <property type="component" value="Unassembled WGS sequence"/>
</dbReference>
<dbReference type="Pfam" id="PF05239">
    <property type="entry name" value="PRC"/>
    <property type="match status" value="1"/>
</dbReference>
<dbReference type="InterPro" id="IPR009000">
    <property type="entry name" value="Transl_B-barrel_sf"/>
</dbReference>
<keyword evidence="3 5" id="KW-0698">rRNA processing</keyword>
<comment type="subunit">
    <text evidence="5">Binds ribosomal protein uS19.</text>
</comment>
<dbReference type="GO" id="GO:0005840">
    <property type="term" value="C:ribosome"/>
    <property type="evidence" value="ECO:0007669"/>
    <property type="project" value="InterPro"/>
</dbReference>
<comment type="caution">
    <text evidence="8">The sequence shown here is derived from an EMBL/GenBank/DDBJ whole genome shotgun (WGS) entry which is preliminary data.</text>
</comment>
<dbReference type="SUPFAM" id="SSF50346">
    <property type="entry name" value="PRC-barrel domain"/>
    <property type="match status" value="1"/>
</dbReference>
<dbReference type="InterPro" id="IPR027275">
    <property type="entry name" value="PRC-brl_dom"/>
</dbReference>
<evidence type="ECO:0000259" key="6">
    <source>
        <dbReference type="Pfam" id="PF01782"/>
    </source>
</evidence>
<keyword evidence="4 5" id="KW-0143">Chaperone</keyword>
<dbReference type="GO" id="GO:0042274">
    <property type="term" value="P:ribosomal small subunit biogenesis"/>
    <property type="evidence" value="ECO:0007669"/>
    <property type="project" value="UniProtKB-UniRule"/>
</dbReference>
<dbReference type="Gene3D" id="2.40.30.60">
    <property type="entry name" value="RimM"/>
    <property type="match status" value="1"/>
</dbReference>
<feature type="domain" description="PRC-barrel" evidence="7">
    <location>
        <begin position="97"/>
        <end position="170"/>
    </location>
</feature>
<dbReference type="EMBL" id="LQWZ01000035">
    <property type="protein sequence ID" value="OAH53738.1"/>
    <property type="molecule type" value="Genomic_DNA"/>
</dbReference>
<dbReference type="InterPro" id="IPR011961">
    <property type="entry name" value="RimM"/>
</dbReference>
<dbReference type="NCBIfam" id="TIGR02273">
    <property type="entry name" value="16S_RimM"/>
    <property type="match status" value="1"/>
</dbReference>
<dbReference type="GO" id="GO:0005737">
    <property type="term" value="C:cytoplasm"/>
    <property type="evidence" value="ECO:0007669"/>
    <property type="project" value="UniProtKB-SubCell"/>
</dbReference>
<comment type="subcellular location">
    <subcellularLocation>
        <location evidence="5">Cytoplasm</location>
    </subcellularLocation>
</comment>
<keyword evidence="2 5" id="KW-0690">Ribosome biogenesis</keyword>
<keyword evidence="1 5" id="KW-0963">Cytoplasm</keyword>
<sequence length="172" mass="19224">MSKWYNVGKIVNTHGLRGEVRVLSLTDFPEERYKKGSTLSIFKEGGKEGIPVTIDAHRKHKTFDLLTFENYTSIQLVEPFKGSVLKVHEDQLGDLDEGEFYFHEIVGCEVRTVDGGVIGQVKEVLTPGANDVWVVSRIGGDDAYIPYIDDVVKSVDPDEKVIIIDPMDGLLE</sequence>
<evidence type="ECO:0000313" key="8">
    <source>
        <dbReference type="EMBL" id="OAH53738.1"/>
    </source>
</evidence>